<sequence>MVGLSAWRVKVWGLSLYPVDTFLLTSDGITEVMVAQPSTNEGQTHRTMLHQEGLWKLLMQQTEPLNLENLLASVREHSSVQEDDQTILALEVLLTDEN</sequence>
<dbReference type="Proteomes" id="UP000033607">
    <property type="component" value="Unassembled WGS sequence"/>
</dbReference>
<accession>A0A0J9EX19</accession>
<reference evidence="2 3" key="1">
    <citation type="submission" date="2015-06" db="EMBL/GenBank/DDBJ databases">
        <title>Draft genome assembly of filamentous brackish cyanobacterium Limnoraphis robusta strain CS-951.</title>
        <authorList>
            <person name="Willis A."/>
            <person name="Parks M."/>
            <person name="Burford M.A."/>
        </authorList>
    </citation>
    <scope>NUCLEOTIDE SEQUENCE [LARGE SCALE GENOMIC DNA]</scope>
    <source>
        <strain evidence="2 3">CS-951</strain>
    </source>
</reference>
<organism evidence="2 3">
    <name type="scientific">Limnoraphis robusta CS-951</name>
    <dbReference type="NCBI Taxonomy" id="1637645"/>
    <lineage>
        <taxon>Bacteria</taxon>
        <taxon>Bacillati</taxon>
        <taxon>Cyanobacteriota</taxon>
        <taxon>Cyanophyceae</taxon>
        <taxon>Oscillatoriophycideae</taxon>
        <taxon>Oscillatoriales</taxon>
        <taxon>Sirenicapillariaceae</taxon>
        <taxon>Limnoraphis</taxon>
    </lineage>
</organism>
<evidence type="ECO:0000313" key="3">
    <source>
        <dbReference type="Proteomes" id="UP000033607"/>
    </source>
</evidence>
<dbReference type="Gene3D" id="3.60.40.10">
    <property type="entry name" value="PPM-type phosphatase domain"/>
    <property type="match status" value="1"/>
</dbReference>
<dbReference type="InterPro" id="IPR001932">
    <property type="entry name" value="PPM-type_phosphatase-like_dom"/>
</dbReference>
<dbReference type="InterPro" id="IPR036457">
    <property type="entry name" value="PPM-type-like_dom_sf"/>
</dbReference>
<dbReference type="AlphaFoldDB" id="A0A0J9EX19"/>
<dbReference type="EMBL" id="LATL02000099">
    <property type="protein sequence ID" value="KMW70646.1"/>
    <property type="molecule type" value="Genomic_DNA"/>
</dbReference>
<proteinExistence type="predicted"/>
<evidence type="ECO:0000259" key="1">
    <source>
        <dbReference type="Pfam" id="PF07228"/>
    </source>
</evidence>
<name>A0A0J9EX19_9CYAN</name>
<dbReference type="Pfam" id="PF07228">
    <property type="entry name" value="SpoIIE"/>
    <property type="match status" value="1"/>
</dbReference>
<protein>
    <recommendedName>
        <fullName evidence="1">PPM-type phosphatase domain-containing protein</fullName>
    </recommendedName>
</protein>
<comment type="caution">
    <text evidence="2">The sequence shown here is derived from an EMBL/GenBank/DDBJ whole genome shotgun (WGS) entry which is preliminary data.</text>
</comment>
<evidence type="ECO:0000313" key="2">
    <source>
        <dbReference type="EMBL" id="KMW70646.1"/>
    </source>
</evidence>
<gene>
    <name evidence="2" type="ORF">WN50_33740</name>
</gene>
<feature type="domain" description="PPM-type phosphatase" evidence="1">
    <location>
        <begin position="5"/>
        <end position="92"/>
    </location>
</feature>